<gene>
    <name evidence="1" type="ORF">NSPZN2_11002</name>
</gene>
<organism evidence="1 2">
    <name type="scientific">Nitrospira defluvii</name>
    <dbReference type="NCBI Taxonomy" id="330214"/>
    <lineage>
        <taxon>Bacteria</taxon>
        <taxon>Pseudomonadati</taxon>
        <taxon>Nitrospirota</taxon>
        <taxon>Nitrospiria</taxon>
        <taxon>Nitrospirales</taxon>
        <taxon>Nitrospiraceae</taxon>
        <taxon>Nitrospira</taxon>
    </lineage>
</organism>
<sequence length="52" mass="5895">MLGRMLGIFALGLSPLPVLMPMMRRFSIGQAILPQTCRVLHWGVSKYLFMES</sequence>
<dbReference type="Proteomes" id="UP000675880">
    <property type="component" value="Unassembled WGS sequence"/>
</dbReference>
<evidence type="ECO:0000313" key="1">
    <source>
        <dbReference type="EMBL" id="CAE6706485.1"/>
    </source>
</evidence>
<dbReference type="EMBL" id="CAJNBJ010000001">
    <property type="protein sequence ID" value="CAE6706485.1"/>
    <property type="molecule type" value="Genomic_DNA"/>
</dbReference>
<reference evidence="1 2" key="1">
    <citation type="submission" date="2021-02" db="EMBL/GenBank/DDBJ databases">
        <authorList>
            <person name="Han P."/>
        </authorList>
    </citation>
    <scope>NUCLEOTIDE SEQUENCE [LARGE SCALE GENOMIC DNA]</scope>
    <source>
        <strain evidence="1">Candidatus Nitrospira sp. ZN2</strain>
    </source>
</reference>
<accession>A0ABM8QN99</accession>
<name>A0ABM8QN99_9BACT</name>
<proteinExistence type="predicted"/>
<evidence type="ECO:0000313" key="2">
    <source>
        <dbReference type="Proteomes" id="UP000675880"/>
    </source>
</evidence>
<protein>
    <submittedName>
        <fullName evidence="1">Uncharacterized protein</fullName>
    </submittedName>
</protein>
<keyword evidence="2" id="KW-1185">Reference proteome</keyword>
<comment type="caution">
    <text evidence="1">The sequence shown here is derived from an EMBL/GenBank/DDBJ whole genome shotgun (WGS) entry which is preliminary data.</text>
</comment>